<dbReference type="Proteomes" id="UP000199365">
    <property type="component" value="Unassembled WGS sequence"/>
</dbReference>
<name>A0A1H1KCX9_9BURK</name>
<reference evidence="2" key="1">
    <citation type="submission" date="2016-10" db="EMBL/GenBank/DDBJ databases">
        <authorList>
            <person name="Varghese N."/>
            <person name="Submissions S."/>
        </authorList>
    </citation>
    <scope>NUCLEOTIDE SEQUENCE [LARGE SCALE GENOMIC DNA]</scope>
    <source>
        <strain evidence="2">DUS833</strain>
    </source>
</reference>
<dbReference type="EMBL" id="FNKX01000003">
    <property type="protein sequence ID" value="SDR59699.1"/>
    <property type="molecule type" value="Genomic_DNA"/>
</dbReference>
<sequence>MLTLVFSHVADDTLYVVVSCYTENLFSAPIGAQHPGCKSRR</sequence>
<accession>A0A1H1KCX9</accession>
<gene>
    <name evidence="1" type="ORF">SAMN05445850_6932</name>
</gene>
<protein>
    <submittedName>
        <fullName evidence="1">Uncharacterized protein</fullName>
    </submittedName>
</protein>
<proteinExistence type="predicted"/>
<organism evidence="1 2">
    <name type="scientific">Paraburkholderia tuberum</name>
    <dbReference type="NCBI Taxonomy" id="157910"/>
    <lineage>
        <taxon>Bacteria</taxon>
        <taxon>Pseudomonadati</taxon>
        <taxon>Pseudomonadota</taxon>
        <taxon>Betaproteobacteria</taxon>
        <taxon>Burkholderiales</taxon>
        <taxon>Burkholderiaceae</taxon>
        <taxon>Paraburkholderia</taxon>
    </lineage>
</organism>
<evidence type="ECO:0000313" key="1">
    <source>
        <dbReference type="EMBL" id="SDR59699.1"/>
    </source>
</evidence>
<keyword evidence="2" id="KW-1185">Reference proteome</keyword>
<evidence type="ECO:0000313" key="2">
    <source>
        <dbReference type="Proteomes" id="UP000199365"/>
    </source>
</evidence>
<dbReference type="AlphaFoldDB" id="A0A1H1KCX9"/>